<dbReference type="Proteomes" id="UP000250043">
    <property type="component" value="Unassembled WGS sequence"/>
</dbReference>
<evidence type="ECO:0000256" key="2">
    <source>
        <dbReference type="ARBA" id="ARBA00023239"/>
    </source>
</evidence>
<evidence type="ECO:0000256" key="1">
    <source>
        <dbReference type="ARBA" id="ARBA00007946"/>
    </source>
</evidence>
<dbReference type="GO" id="GO:0016838">
    <property type="term" value="F:carbon-oxygen lyase activity, acting on phosphates"/>
    <property type="evidence" value="ECO:0007669"/>
    <property type="project" value="InterPro"/>
</dbReference>
<dbReference type="EMBL" id="KV722426">
    <property type="protein sequence ID" value="OCH89476.1"/>
    <property type="molecule type" value="Genomic_DNA"/>
</dbReference>
<evidence type="ECO:0000313" key="3">
    <source>
        <dbReference type="EMBL" id="OCH89476.1"/>
    </source>
</evidence>
<dbReference type="Gene3D" id="1.10.600.10">
    <property type="entry name" value="Farnesyl Diphosphate Synthase"/>
    <property type="match status" value="1"/>
</dbReference>
<keyword evidence="2" id="KW-0456">Lyase</keyword>
<dbReference type="SUPFAM" id="SSF48576">
    <property type="entry name" value="Terpenoid synthases"/>
    <property type="match status" value="1"/>
</dbReference>
<dbReference type="InterPro" id="IPR008949">
    <property type="entry name" value="Isoprenoid_synthase_dom_sf"/>
</dbReference>
<proteinExistence type="inferred from homology"/>
<gene>
    <name evidence="3" type="ORF">OBBRIDRAFT_794252</name>
</gene>
<name>A0A8E2AR91_9APHY</name>
<comment type="similarity">
    <text evidence="1">Belongs to the trichodiene synthase family.</text>
</comment>
<organism evidence="3 4">
    <name type="scientific">Obba rivulosa</name>
    <dbReference type="NCBI Taxonomy" id="1052685"/>
    <lineage>
        <taxon>Eukaryota</taxon>
        <taxon>Fungi</taxon>
        <taxon>Dikarya</taxon>
        <taxon>Basidiomycota</taxon>
        <taxon>Agaricomycotina</taxon>
        <taxon>Agaricomycetes</taxon>
        <taxon>Polyporales</taxon>
        <taxon>Gelatoporiaceae</taxon>
        <taxon>Obba</taxon>
    </lineage>
</organism>
<evidence type="ECO:0000313" key="4">
    <source>
        <dbReference type="Proteomes" id="UP000250043"/>
    </source>
</evidence>
<dbReference type="OrthoDB" id="2998174at2759"/>
<reference evidence="3 4" key="1">
    <citation type="submission" date="2016-07" db="EMBL/GenBank/DDBJ databases">
        <title>Draft genome of the white-rot fungus Obba rivulosa 3A-2.</title>
        <authorList>
            <consortium name="DOE Joint Genome Institute"/>
            <person name="Miettinen O."/>
            <person name="Riley R."/>
            <person name="Acob R."/>
            <person name="Barry K."/>
            <person name="Cullen D."/>
            <person name="De Vries R."/>
            <person name="Hainaut M."/>
            <person name="Hatakka A."/>
            <person name="Henrissat B."/>
            <person name="Hilden K."/>
            <person name="Kuo R."/>
            <person name="Labutti K."/>
            <person name="Lipzen A."/>
            <person name="Makela M.R."/>
            <person name="Sandor L."/>
            <person name="Spatafora J.W."/>
            <person name="Grigoriev I.V."/>
            <person name="Hibbett D.S."/>
        </authorList>
    </citation>
    <scope>NUCLEOTIDE SEQUENCE [LARGE SCALE GENOMIC DNA]</scope>
    <source>
        <strain evidence="3 4">3A-2</strain>
    </source>
</reference>
<dbReference type="AlphaFoldDB" id="A0A8E2AR91"/>
<sequence length="332" mass="36806">MNLLPEISYAPADCIARTEAQFACKIPTPTNVRQSTIDVARLVIRECFSKLNIVLLSYPRDAELESRVHAAVQTWEDSALALRYVPTALAFITTAYAHLSSIDLKIQLALFVVLATALDEPAIMHALPSQDFHARFCAGSVGMEHDMLGQLVGVLEKMPEFYSRYAAAAMGAAALQFVNVSILENESRDVRLHADAKAFVEYRRVRSSVAEAYAHFVWEKARFPDVNAYVQAIPDAILFIGYLNDVLSFYKEELEGEVGNYVGDRALVSGKSSLETLREVIDEAAAASDRIHKILGDGEARDAWDAFVTGGIAFHVIDPRYRLQEVLGTQYQ</sequence>
<dbReference type="InterPro" id="IPR024652">
    <property type="entry name" value="Trichodiene_synth"/>
</dbReference>
<keyword evidence="4" id="KW-1185">Reference proteome</keyword>
<accession>A0A8E2AR91</accession>
<dbReference type="Pfam" id="PF06330">
    <property type="entry name" value="TRI5"/>
    <property type="match status" value="1"/>
</dbReference>
<protein>
    <submittedName>
        <fullName evidence="3">Terpenoid synthase</fullName>
    </submittedName>
</protein>